<dbReference type="Proteomes" id="UP000588068">
    <property type="component" value="Unassembled WGS sequence"/>
</dbReference>
<dbReference type="AlphaFoldDB" id="A0A841HP48"/>
<feature type="signal peptide" evidence="1">
    <location>
        <begin position="1"/>
        <end position="21"/>
    </location>
</feature>
<evidence type="ECO:0000313" key="3">
    <source>
        <dbReference type="Proteomes" id="UP000588068"/>
    </source>
</evidence>
<keyword evidence="1" id="KW-0732">Signal</keyword>
<organism evidence="2 3">
    <name type="scientific">Povalibacter uvarum</name>
    <dbReference type="NCBI Taxonomy" id="732238"/>
    <lineage>
        <taxon>Bacteria</taxon>
        <taxon>Pseudomonadati</taxon>
        <taxon>Pseudomonadota</taxon>
        <taxon>Gammaproteobacteria</taxon>
        <taxon>Steroidobacterales</taxon>
        <taxon>Steroidobacteraceae</taxon>
        <taxon>Povalibacter</taxon>
    </lineage>
</organism>
<comment type="caution">
    <text evidence="2">The sequence shown here is derived from an EMBL/GenBank/DDBJ whole genome shotgun (WGS) entry which is preliminary data.</text>
</comment>
<feature type="chain" id="PRO_5032672984" evidence="1">
    <location>
        <begin position="22"/>
        <end position="101"/>
    </location>
</feature>
<gene>
    <name evidence="2" type="ORF">HNQ60_002723</name>
</gene>
<accession>A0A841HP48</accession>
<dbReference type="EMBL" id="JACHHZ010000003">
    <property type="protein sequence ID" value="MBB6093842.1"/>
    <property type="molecule type" value="Genomic_DNA"/>
</dbReference>
<keyword evidence="3" id="KW-1185">Reference proteome</keyword>
<protein>
    <submittedName>
        <fullName evidence="2">Uncharacterized protein</fullName>
    </submittedName>
</protein>
<name>A0A841HP48_9GAMM</name>
<reference evidence="2 3" key="1">
    <citation type="submission" date="2020-08" db="EMBL/GenBank/DDBJ databases">
        <title>Genomic Encyclopedia of Type Strains, Phase IV (KMG-IV): sequencing the most valuable type-strain genomes for metagenomic binning, comparative biology and taxonomic classification.</title>
        <authorList>
            <person name="Goeker M."/>
        </authorList>
    </citation>
    <scope>NUCLEOTIDE SEQUENCE [LARGE SCALE GENOMIC DNA]</scope>
    <source>
        <strain evidence="2 3">DSM 26723</strain>
    </source>
</reference>
<sequence length="101" mass="11227">MRQVLYTALLSCFLCTGTATGAETSVERSDEEIRRILIEKSIEAYEGSCACPYNTNRAGNRCGKTSAYLKNGGGRRPLCYPSDVSPEMVDKYRKEMTGKKE</sequence>
<proteinExistence type="predicted"/>
<evidence type="ECO:0000313" key="2">
    <source>
        <dbReference type="EMBL" id="MBB6093842.1"/>
    </source>
</evidence>
<evidence type="ECO:0000256" key="1">
    <source>
        <dbReference type="SAM" id="SignalP"/>
    </source>
</evidence>